<organism evidence="3 4">
    <name type="scientific">Lysobacter niastensis</name>
    <dbReference type="NCBI Taxonomy" id="380629"/>
    <lineage>
        <taxon>Bacteria</taxon>
        <taxon>Pseudomonadati</taxon>
        <taxon>Pseudomonadota</taxon>
        <taxon>Gammaproteobacteria</taxon>
        <taxon>Lysobacterales</taxon>
        <taxon>Lysobacteraceae</taxon>
        <taxon>Lysobacter</taxon>
    </lineage>
</organism>
<dbReference type="EMBL" id="JAVDVY010000002">
    <property type="protein sequence ID" value="MDR7135326.1"/>
    <property type="molecule type" value="Genomic_DNA"/>
</dbReference>
<feature type="region of interest" description="Disordered" evidence="1">
    <location>
        <begin position="26"/>
        <end position="87"/>
    </location>
</feature>
<proteinExistence type="predicted"/>
<evidence type="ECO:0000313" key="3">
    <source>
        <dbReference type="EMBL" id="MDR7135326.1"/>
    </source>
</evidence>
<keyword evidence="2" id="KW-0732">Signal</keyword>
<comment type="caution">
    <text evidence="3">The sequence shown here is derived from an EMBL/GenBank/DDBJ whole genome shotgun (WGS) entry which is preliminary data.</text>
</comment>
<accession>A0ABU1WCF3</accession>
<feature type="compositionally biased region" description="Polar residues" evidence="1">
    <location>
        <begin position="68"/>
        <end position="77"/>
    </location>
</feature>
<feature type="signal peptide" evidence="2">
    <location>
        <begin position="1"/>
        <end position="19"/>
    </location>
</feature>
<evidence type="ECO:0000313" key="4">
    <source>
        <dbReference type="Proteomes" id="UP001251524"/>
    </source>
</evidence>
<name>A0ABU1WCF3_9GAMM</name>
<evidence type="ECO:0008006" key="5">
    <source>
        <dbReference type="Google" id="ProtNLM"/>
    </source>
</evidence>
<gene>
    <name evidence="3" type="ORF">J2X06_002535</name>
</gene>
<keyword evidence="4" id="KW-1185">Reference proteome</keyword>
<reference evidence="3 4" key="1">
    <citation type="submission" date="2023-07" db="EMBL/GenBank/DDBJ databases">
        <title>Sorghum-associated microbial communities from plants grown in Nebraska, USA.</title>
        <authorList>
            <person name="Schachtman D."/>
        </authorList>
    </citation>
    <scope>NUCLEOTIDE SEQUENCE [LARGE SCALE GENOMIC DNA]</scope>
    <source>
        <strain evidence="3 4">BE198</strain>
    </source>
</reference>
<feature type="chain" id="PRO_5047454499" description="Secreted protein" evidence="2">
    <location>
        <begin position="20"/>
        <end position="87"/>
    </location>
</feature>
<dbReference type="RefSeq" id="WP_310062933.1">
    <property type="nucleotide sequence ID" value="NZ_JAVDVY010000002.1"/>
</dbReference>
<evidence type="ECO:0000256" key="1">
    <source>
        <dbReference type="SAM" id="MobiDB-lite"/>
    </source>
</evidence>
<feature type="compositionally biased region" description="Low complexity" evidence="1">
    <location>
        <begin position="46"/>
        <end position="55"/>
    </location>
</feature>
<dbReference type="Proteomes" id="UP001251524">
    <property type="component" value="Unassembled WGS sequence"/>
</dbReference>
<evidence type="ECO:0000256" key="2">
    <source>
        <dbReference type="SAM" id="SignalP"/>
    </source>
</evidence>
<sequence>MLRTCLCLLIAFASATVAAREIKLSDANSGSCPDNMVVASGKDQARAAPRSPAPVRDSKTKPGIPSDVGNSRQQSPRWHSFLPGMFR</sequence>
<protein>
    <recommendedName>
        <fullName evidence="5">Secreted protein</fullName>
    </recommendedName>
</protein>